<dbReference type="PANTHER" id="PTHR43198">
    <property type="entry name" value="BIFUNCTIONAL TH2 PROTEIN"/>
    <property type="match status" value="1"/>
</dbReference>
<dbReference type="SUPFAM" id="SSF48613">
    <property type="entry name" value="Heme oxygenase-like"/>
    <property type="match status" value="1"/>
</dbReference>
<reference evidence="2" key="1">
    <citation type="submission" date="2020-11" db="EMBL/GenBank/DDBJ databases">
        <authorList>
            <consortium name="DOE Joint Genome Institute"/>
            <person name="Ahrendt S."/>
            <person name="Riley R."/>
            <person name="Andreopoulos W."/>
            <person name="Labutti K."/>
            <person name="Pangilinan J."/>
            <person name="Ruiz-Duenas F.J."/>
            <person name="Barrasa J.M."/>
            <person name="Sanchez-Garcia M."/>
            <person name="Camarero S."/>
            <person name="Miyauchi S."/>
            <person name="Serrano A."/>
            <person name="Linde D."/>
            <person name="Babiker R."/>
            <person name="Drula E."/>
            <person name="Ayuso-Fernandez I."/>
            <person name="Pacheco R."/>
            <person name="Padilla G."/>
            <person name="Ferreira P."/>
            <person name="Barriuso J."/>
            <person name="Kellner H."/>
            <person name="Castanera R."/>
            <person name="Alfaro M."/>
            <person name="Ramirez L."/>
            <person name="Pisabarro A.G."/>
            <person name="Kuo A."/>
            <person name="Tritt A."/>
            <person name="Lipzen A."/>
            <person name="He G."/>
            <person name="Yan M."/>
            <person name="Ng V."/>
            <person name="Cullen D."/>
            <person name="Martin F."/>
            <person name="Rosso M.-N."/>
            <person name="Henrissat B."/>
            <person name="Hibbett D."/>
            <person name="Martinez A.T."/>
            <person name="Grigoriev I.V."/>
        </authorList>
    </citation>
    <scope>NUCLEOTIDE SEQUENCE</scope>
    <source>
        <strain evidence="2">AH 40177</strain>
    </source>
</reference>
<dbReference type="OrthoDB" id="10028886at2759"/>
<gene>
    <name evidence="2" type="ORF">BDP27DRAFT_1425325</name>
</gene>
<sequence length="264" mass="29517">MHQLLVPRITPTNPYPLSSLFIRKTSRVWKAYVEHDFVKLLGKGTIPKENFVHFIRQDYLYLRYYARAYALLAAKSSSFSAIGLATQTILNVLNEINTHTAFCATFGVSEETLLTQTAESPATAAYGAYLIDVGLRGDTTMLLVTLLSCLLGYGEVGLWFKKNVQPTIATPGSDDRWVILEGNPYLQWIEDYSGERYQGAVRMGLGSLPSVLLIQILSPAITATIKARAAADPPSKHRLEEWCAVWERCTELEKGFWDMAMNLS</sequence>
<dbReference type="GO" id="GO:0005829">
    <property type="term" value="C:cytosol"/>
    <property type="evidence" value="ECO:0007669"/>
    <property type="project" value="TreeGrafter"/>
</dbReference>
<organism evidence="2 3">
    <name type="scientific">Rhodocollybia butyracea</name>
    <dbReference type="NCBI Taxonomy" id="206335"/>
    <lineage>
        <taxon>Eukaryota</taxon>
        <taxon>Fungi</taxon>
        <taxon>Dikarya</taxon>
        <taxon>Basidiomycota</taxon>
        <taxon>Agaricomycotina</taxon>
        <taxon>Agaricomycetes</taxon>
        <taxon>Agaricomycetidae</taxon>
        <taxon>Agaricales</taxon>
        <taxon>Marasmiineae</taxon>
        <taxon>Omphalotaceae</taxon>
        <taxon>Rhodocollybia</taxon>
    </lineage>
</organism>
<keyword evidence="3" id="KW-1185">Reference proteome</keyword>
<feature type="domain" description="Thiaminase-2/PQQC" evidence="1">
    <location>
        <begin position="26"/>
        <end position="204"/>
    </location>
</feature>
<name>A0A9P5PKL8_9AGAR</name>
<dbReference type="Proteomes" id="UP000772434">
    <property type="component" value="Unassembled WGS sequence"/>
</dbReference>
<dbReference type="Pfam" id="PF03070">
    <property type="entry name" value="TENA_THI-4"/>
    <property type="match status" value="1"/>
</dbReference>
<dbReference type="EMBL" id="JADNRY010000112">
    <property type="protein sequence ID" value="KAF9064927.1"/>
    <property type="molecule type" value="Genomic_DNA"/>
</dbReference>
<evidence type="ECO:0000313" key="2">
    <source>
        <dbReference type="EMBL" id="KAF9064927.1"/>
    </source>
</evidence>
<dbReference type="InterPro" id="IPR016084">
    <property type="entry name" value="Haem_Oase-like_multi-hlx"/>
</dbReference>
<dbReference type="GO" id="GO:0006772">
    <property type="term" value="P:thiamine metabolic process"/>
    <property type="evidence" value="ECO:0007669"/>
    <property type="project" value="UniProtKB-ARBA"/>
</dbReference>
<evidence type="ECO:0000259" key="1">
    <source>
        <dbReference type="Pfam" id="PF03070"/>
    </source>
</evidence>
<accession>A0A9P5PKL8</accession>
<protein>
    <recommendedName>
        <fullName evidence="1">Thiaminase-2/PQQC domain-containing protein</fullName>
    </recommendedName>
</protein>
<proteinExistence type="predicted"/>
<dbReference type="PANTHER" id="PTHR43198:SF2">
    <property type="entry name" value="SI:CH1073-67J19.1-RELATED"/>
    <property type="match status" value="1"/>
</dbReference>
<comment type="caution">
    <text evidence="2">The sequence shown here is derived from an EMBL/GenBank/DDBJ whole genome shotgun (WGS) entry which is preliminary data.</text>
</comment>
<dbReference type="CDD" id="cd19367">
    <property type="entry name" value="TenA_C_ScTHI20-like"/>
    <property type="match status" value="1"/>
</dbReference>
<dbReference type="AlphaFoldDB" id="A0A9P5PKL8"/>
<dbReference type="InterPro" id="IPR004305">
    <property type="entry name" value="Thiaminase-2/PQQC"/>
</dbReference>
<dbReference type="InterPro" id="IPR050967">
    <property type="entry name" value="Thiamine_Salvage_TenA"/>
</dbReference>
<evidence type="ECO:0000313" key="3">
    <source>
        <dbReference type="Proteomes" id="UP000772434"/>
    </source>
</evidence>
<dbReference type="Gene3D" id="1.20.910.10">
    <property type="entry name" value="Heme oxygenase-like"/>
    <property type="match status" value="1"/>
</dbReference>